<dbReference type="InterPro" id="IPR029058">
    <property type="entry name" value="AB_hydrolase_fold"/>
</dbReference>
<protein>
    <submittedName>
        <fullName evidence="1">Uncharacterized protein</fullName>
    </submittedName>
</protein>
<proteinExistence type="predicted"/>
<name>A0A8J1U2K4_OWEFU</name>
<dbReference type="AlphaFoldDB" id="A0A8J1U2K4"/>
<evidence type="ECO:0000313" key="1">
    <source>
        <dbReference type="EMBL" id="CAH1791127.1"/>
    </source>
</evidence>
<dbReference type="SUPFAM" id="SSF53474">
    <property type="entry name" value="alpha/beta-Hydrolases"/>
    <property type="match status" value="1"/>
</dbReference>
<evidence type="ECO:0000313" key="2">
    <source>
        <dbReference type="Proteomes" id="UP000749559"/>
    </source>
</evidence>
<dbReference type="Pfam" id="PF00135">
    <property type="entry name" value="COesterase"/>
    <property type="match status" value="1"/>
</dbReference>
<accession>A0A8J1U2K4</accession>
<sequence>MSVKDPIIELDSGTSLKGTIVYAAKPLRPVYAFLGIPYAEPPIHKLMFKPPLPAKLWKGVRDASSFGPACPQNMRVTQKDNWPIHINDETSEDSLFLNLWTPDISTAANLPVVFWIHGGGYIQGSGQIYQGTALCNFHDVILVSINYRLGTLGYFTTGDAVAPGNLGFLDQIEALKWTHRHIHKFGGD</sequence>
<keyword evidence="2" id="KW-1185">Reference proteome</keyword>
<dbReference type="PANTHER" id="PTHR11559">
    <property type="entry name" value="CARBOXYLESTERASE"/>
    <property type="match status" value="1"/>
</dbReference>
<gene>
    <name evidence="1" type="ORF">OFUS_LOCUS16248</name>
</gene>
<dbReference type="EMBL" id="CAIIXF020000008">
    <property type="protein sequence ID" value="CAH1791127.1"/>
    <property type="molecule type" value="Genomic_DNA"/>
</dbReference>
<dbReference type="Gene3D" id="3.40.50.1820">
    <property type="entry name" value="alpha/beta hydrolase"/>
    <property type="match status" value="1"/>
</dbReference>
<dbReference type="InterPro" id="IPR050309">
    <property type="entry name" value="Type-B_Carboxylest/Lipase"/>
</dbReference>
<dbReference type="OrthoDB" id="6147159at2759"/>
<reference evidence="1" key="1">
    <citation type="submission" date="2022-03" db="EMBL/GenBank/DDBJ databases">
        <authorList>
            <person name="Martin C."/>
        </authorList>
    </citation>
    <scope>NUCLEOTIDE SEQUENCE</scope>
</reference>
<feature type="non-terminal residue" evidence="1">
    <location>
        <position position="1"/>
    </location>
</feature>
<dbReference type="Proteomes" id="UP000749559">
    <property type="component" value="Unassembled WGS sequence"/>
</dbReference>
<dbReference type="InterPro" id="IPR002018">
    <property type="entry name" value="CarbesteraseB"/>
</dbReference>
<organism evidence="1 2">
    <name type="scientific">Owenia fusiformis</name>
    <name type="common">Polychaete worm</name>
    <dbReference type="NCBI Taxonomy" id="6347"/>
    <lineage>
        <taxon>Eukaryota</taxon>
        <taxon>Metazoa</taxon>
        <taxon>Spiralia</taxon>
        <taxon>Lophotrochozoa</taxon>
        <taxon>Annelida</taxon>
        <taxon>Polychaeta</taxon>
        <taxon>Sedentaria</taxon>
        <taxon>Canalipalpata</taxon>
        <taxon>Sabellida</taxon>
        <taxon>Oweniida</taxon>
        <taxon>Oweniidae</taxon>
        <taxon>Owenia</taxon>
    </lineage>
</organism>
<comment type="caution">
    <text evidence="1">The sequence shown here is derived from an EMBL/GenBank/DDBJ whole genome shotgun (WGS) entry which is preliminary data.</text>
</comment>